<keyword evidence="7 11" id="KW-0472">Membrane</keyword>
<evidence type="ECO:0000256" key="6">
    <source>
        <dbReference type="ARBA" id="ARBA00023040"/>
    </source>
</evidence>
<dbReference type="SUPFAM" id="SSF81321">
    <property type="entry name" value="Family A G protein-coupled receptor-like"/>
    <property type="match status" value="1"/>
</dbReference>
<feature type="transmembrane region" description="Helical" evidence="11">
    <location>
        <begin position="197"/>
        <end position="219"/>
    </location>
</feature>
<gene>
    <name evidence="13" type="ORF">GDO78_015152</name>
</gene>
<evidence type="ECO:0000256" key="1">
    <source>
        <dbReference type="ARBA" id="ARBA00004651"/>
    </source>
</evidence>
<dbReference type="AlphaFoldDB" id="A0A8J6EDX3"/>
<dbReference type="CDD" id="cd13954">
    <property type="entry name" value="7tmA_OR"/>
    <property type="match status" value="1"/>
</dbReference>
<dbReference type="GO" id="GO:0004984">
    <property type="term" value="F:olfactory receptor activity"/>
    <property type="evidence" value="ECO:0007669"/>
    <property type="project" value="InterPro"/>
</dbReference>
<proteinExistence type="inferred from homology"/>
<keyword evidence="9 10" id="KW-0807">Transducer</keyword>
<dbReference type="GO" id="GO:0005886">
    <property type="term" value="C:plasma membrane"/>
    <property type="evidence" value="ECO:0007669"/>
    <property type="project" value="UniProtKB-SubCell"/>
</dbReference>
<name>A0A8J6EDX3_ELECQ</name>
<feature type="transmembrane region" description="Helical" evidence="11">
    <location>
        <begin position="134"/>
        <end position="155"/>
    </location>
</feature>
<feature type="transmembrane region" description="Helical" evidence="11">
    <location>
        <begin position="266"/>
        <end position="285"/>
    </location>
</feature>
<organism evidence="13 14">
    <name type="scientific">Eleutherodactylus coqui</name>
    <name type="common">Puerto Rican coqui</name>
    <dbReference type="NCBI Taxonomy" id="57060"/>
    <lineage>
        <taxon>Eukaryota</taxon>
        <taxon>Metazoa</taxon>
        <taxon>Chordata</taxon>
        <taxon>Craniata</taxon>
        <taxon>Vertebrata</taxon>
        <taxon>Euteleostomi</taxon>
        <taxon>Amphibia</taxon>
        <taxon>Batrachia</taxon>
        <taxon>Anura</taxon>
        <taxon>Neobatrachia</taxon>
        <taxon>Hyloidea</taxon>
        <taxon>Eleutherodactylidae</taxon>
        <taxon>Eleutherodactylinae</taxon>
        <taxon>Eleutherodactylus</taxon>
        <taxon>Eleutherodactylus</taxon>
    </lineage>
</organism>
<dbReference type="Proteomes" id="UP000770717">
    <property type="component" value="Unassembled WGS sequence"/>
</dbReference>
<dbReference type="EMBL" id="WNTK01001458">
    <property type="protein sequence ID" value="KAG9467336.1"/>
    <property type="molecule type" value="Genomic_DNA"/>
</dbReference>
<evidence type="ECO:0000256" key="10">
    <source>
        <dbReference type="RuleBase" id="RU000688"/>
    </source>
</evidence>
<keyword evidence="6 10" id="KW-0297">G-protein coupled receptor</keyword>
<keyword evidence="8 10" id="KW-0675">Receptor</keyword>
<dbReference type="InterPro" id="IPR050516">
    <property type="entry name" value="Olfactory_GPCR"/>
</dbReference>
<dbReference type="GO" id="GO:0004930">
    <property type="term" value="F:G protein-coupled receptor activity"/>
    <property type="evidence" value="ECO:0007669"/>
    <property type="project" value="UniProtKB-KW"/>
</dbReference>
<evidence type="ECO:0000256" key="3">
    <source>
        <dbReference type="ARBA" id="ARBA00022692"/>
    </source>
</evidence>
<keyword evidence="14" id="KW-1185">Reference proteome</keyword>
<evidence type="ECO:0000313" key="13">
    <source>
        <dbReference type="EMBL" id="KAG9467336.1"/>
    </source>
</evidence>
<dbReference type="InterPro" id="IPR000276">
    <property type="entry name" value="GPCR_Rhodpsn"/>
</dbReference>
<dbReference type="Gene3D" id="1.20.1070.10">
    <property type="entry name" value="Rhodopsin 7-helix transmembrane proteins"/>
    <property type="match status" value="1"/>
</dbReference>
<dbReference type="InterPro" id="IPR017452">
    <property type="entry name" value="GPCR_Rhodpsn_7TM"/>
</dbReference>
<protein>
    <recommendedName>
        <fullName evidence="11">Olfactory receptor</fullName>
    </recommendedName>
</protein>
<feature type="transmembrane region" description="Helical" evidence="11">
    <location>
        <begin position="52"/>
        <end position="74"/>
    </location>
</feature>
<comment type="subcellular location">
    <subcellularLocation>
        <location evidence="1 11">Cell membrane</location>
        <topology evidence="1 11">Multi-pass membrane protein</topology>
    </subcellularLocation>
</comment>
<keyword evidence="5 11" id="KW-1133">Transmembrane helix</keyword>
<keyword evidence="3 10" id="KW-0812">Transmembrane</keyword>
<keyword evidence="11" id="KW-0716">Sensory transduction</keyword>
<evidence type="ECO:0000259" key="12">
    <source>
        <dbReference type="PROSITE" id="PS50262"/>
    </source>
</evidence>
<dbReference type="PRINTS" id="PR00245">
    <property type="entry name" value="OLFACTORYR"/>
</dbReference>
<evidence type="ECO:0000256" key="7">
    <source>
        <dbReference type="ARBA" id="ARBA00023136"/>
    </source>
</evidence>
<sequence>MHTEFHLLAFSRYDNVRLLICICILFMYFLCILENVLVTIIVYLTSHLHTPMYFFLCNLTVLDVIYVSAVLPKLIVITITGNTSISRAGCFTQVFLYVFCIGTEFFLLVCMAYDRYVAICIPLHYMHIMNHKSTLILAAFCCNLGGFNAMMYALLISKLSFSSSHEINHFFCHMKSILQLSCSDTSTIRILITVDGIVLGFLPFTFILISYIYIISTILKLHSDLRRRKAYSSCSSHLTVVLLFCLTSLSLNMKSETKFSQEQDKILSMLYIAVTPTLNPLVYSLRNKDVLEAMKKRISAIKI</sequence>
<evidence type="ECO:0000256" key="5">
    <source>
        <dbReference type="ARBA" id="ARBA00022989"/>
    </source>
</evidence>
<dbReference type="PROSITE" id="PS50262">
    <property type="entry name" value="G_PROTEIN_RECEP_F1_2"/>
    <property type="match status" value="1"/>
</dbReference>
<comment type="caution">
    <text evidence="13">The sequence shown here is derived from an EMBL/GenBank/DDBJ whole genome shotgun (WGS) entry which is preliminary data.</text>
</comment>
<evidence type="ECO:0000256" key="2">
    <source>
        <dbReference type="ARBA" id="ARBA00022475"/>
    </source>
</evidence>
<dbReference type="OrthoDB" id="9836137at2759"/>
<feature type="transmembrane region" description="Helical" evidence="11">
    <location>
        <begin position="231"/>
        <end position="251"/>
    </location>
</feature>
<dbReference type="SMART" id="SM01381">
    <property type="entry name" value="7TM_GPCR_Srsx"/>
    <property type="match status" value="1"/>
</dbReference>
<dbReference type="PANTHER" id="PTHR26452">
    <property type="entry name" value="OLFACTORY RECEPTOR"/>
    <property type="match status" value="1"/>
</dbReference>
<reference evidence="13" key="1">
    <citation type="thesis" date="2020" institute="ProQuest LLC" country="789 East Eisenhower Parkway, Ann Arbor, MI, USA">
        <title>Comparative Genomics and Chromosome Evolution.</title>
        <authorList>
            <person name="Mudd A.B."/>
        </authorList>
    </citation>
    <scope>NUCLEOTIDE SEQUENCE</scope>
    <source>
        <strain evidence="13">HN-11 Male</strain>
        <tissue evidence="13">Kidney and liver</tissue>
    </source>
</reference>
<evidence type="ECO:0000313" key="14">
    <source>
        <dbReference type="Proteomes" id="UP000770717"/>
    </source>
</evidence>
<feature type="transmembrane region" description="Helical" evidence="11">
    <location>
        <begin position="94"/>
        <end position="113"/>
    </location>
</feature>
<feature type="domain" description="G-protein coupled receptors family 1 profile" evidence="12">
    <location>
        <begin position="34"/>
        <end position="283"/>
    </location>
</feature>
<evidence type="ECO:0000256" key="9">
    <source>
        <dbReference type="ARBA" id="ARBA00023224"/>
    </source>
</evidence>
<dbReference type="PRINTS" id="PR00237">
    <property type="entry name" value="GPCRRHODOPSN"/>
</dbReference>
<evidence type="ECO:0000256" key="4">
    <source>
        <dbReference type="ARBA" id="ARBA00022725"/>
    </source>
</evidence>
<dbReference type="FunFam" id="1.20.1070.10:FF:000008">
    <property type="entry name" value="Olfactory receptor"/>
    <property type="match status" value="1"/>
</dbReference>
<dbReference type="PROSITE" id="PS00237">
    <property type="entry name" value="G_PROTEIN_RECEP_F1_1"/>
    <property type="match status" value="1"/>
</dbReference>
<keyword evidence="2 11" id="KW-1003">Cell membrane</keyword>
<evidence type="ECO:0000256" key="11">
    <source>
        <dbReference type="RuleBase" id="RU363047"/>
    </source>
</evidence>
<feature type="transmembrane region" description="Helical" evidence="11">
    <location>
        <begin position="16"/>
        <end position="45"/>
    </location>
</feature>
<evidence type="ECO:0000256" key="8">
    <source>
        <dbReference type="ARBA" id="ARBA00023170"/>
    </source>
</evidence>
<keyword evidence="4 11" id="KW-0552">Olfaction</keyword>
<dbReference type="Pfam" id="PF13853">
    <property type="entry name" value="7tm_4"/>
    <property type="match status" value="1"/>
</dbReference>
<accession>A0A8J6EDX3</accession>
<dbReference type="InterPro" id="IPR000725">
    <property type="entry name" value="Olfact_rcpt"/>
</dbReference>
<comment type="similarity">
    <text evidence="10">Belongs to the G-protein coupled receptor 1 family.</text>
</comment>